<dbReference type="Proteomes" id="UP000585474">
    <property type="component" value="Unassembled WGS sequence"/>
</dbReference>
<name>A0A7J0GIK1_9ERIC</name>
<dbReference type="NCBIfam" id="TIGR01615">
    <property type="entry name" value="A_thal_3542"/>
    <property type="match status" value="1"/>
</dbReference>
<evidence type="ECO:0000313" key="3">
    <source>
        <dbReference type="Proteomes" id="UP000585474"/>
    </source>
</evidence>
<dbReference type="PANTHER" id="PTHR31579">
    <property type="entry name" value="OS03G0796600 PROTEIN"/>
    <property type="match status" value="1"/>
</dbReference>
<reference evidence="2 3" key="1">
    <citation type="submission" date="2019-07" db="EMBL/GenBank/DDBJ databases">
        <title>De Novo Assembly of kiwifruit Actinidia rufa.</title>
        <authorList>
            <person name="Sugita-Konishi S."/>
            <person name="Sato K."/>
            <person name="Mori E."/>
            <person name="Abe Y."/>
            <person name="Kisaki G."/>
            <person name="Hamano K."/>
            <person name="Suezawa K."/>
            <person name="Otani M."/>
            <person name="Fukuda T."/>
            <person name="Manabe T."/>
            <person name="Gomi K."/>
            <person name="Tabuchi M."/>
            <person name="Akimitsu K."/>
            <person name="Kataoka I."/>
        </authorList>
    </citation>
    <scope>NUCLEOTIDE SEQUENCE [LARGE SCALE GENOMIC DNA]</scope>
    <source>
        <strain evidence="3">cv. Fuchu</strain>
    </source>
</reference>
<dbReference type="Pfam" id="PF04720">
    <property type="entry name" value="PDDEXK_6"/>
    <property type="match status" value="1"/>
</dbReference>
<dbReference type="AlphaFoldDB" id="A0A7J0GIK1"/>
<dbReference type="EMBL" id="BJWL01000022">
    <property type="protein sequence ID" value="GFZ10647.1"/>
    <property type="molecule type" value="Genomic_DNA"/>
</dbReference>
<dbReference type="PANTHER" id="PTHR31579:SF42">
    <property type="entry name" value="DUF506 FAMILY PROTEIN (DUF506)"/>
    <property type="match status" value="1"/>
</dbReference>
<gene>
    <name evidence="2" type="ORF">Acr_22g0000450</name>
</gene>
<dbReference type="InterPro" id="IPR006502">
    <property type="entry name" value="PDDEXK-like"/>
</dbReference>
<protein>
    <submittedName>
        <fullName evidence="2">DUF506 family protein</fullName>
    </submittedName>
</protein>
<keyword evidence="3" id="KW-1185">Reference proteome</keyword>
<organism evidence="2 3">
    <name type="scientific">Actinidia rufa</name>
    <dbReference type="NCBI Taxonomy" id="165716"/>
    <lineage>
        <taxon>Eukaryota</taxon>
        <taxon>Viridiplantae</taxon>
        <taxon>Streptophyta</taxon>
        <taxon>Embryophyta</taxon>
        <taxon>Tracheophyta</taxon>
        <taxon>Spermatophyta</taxon>
        <taxon>Magnoliopsida</taxon>
        <taxon>eudicotyledons</taxon>
        <taxon>Gunneridae</taxon>
        <taxon>Pentapetalae</taxon>
        <taxon>asterids</taxon>
        <taxon>Ericales</taxon>
        <taxon>Actinidiaceae</taxon>
        <taxon>Actinidia</taxon>
    </lineage>
</organism>
<accession>A0A7J0GIK1</accession>
<feature type="region of interest" description="Disordered" evidence="1">
    <location>
        <begin position="48"/>
        <end position="75"/>
    </location>
</feature>
<evidence type="ECO:0000256" key="1">
    <source>
        <dbReference type="SAM" id="MobiDB-lite"/>
    </source>
</evidence>
<comment type="caution">
    <text evidence="2">The sequence shown here is derived from an EMBL/GenBank/DDBJ whole genome shotgun (WGS) entry which is preliminary data.</text>
</comment>
<sequence>MPPVRYKRVAEAFDDVARARLCDSRGSEHSPENSMDLSNLVKSFLERESGESCEVDEENESKRSDQSDGNCDDDSELRETLRGLLGCGDDQVKRNICYETEKACGVNGDGSEAGFKRRLMARLREKGFDAGLYKSKWDRTGRIPSGSYEYIHINISETRYIIEISLATHFQIARATKYYTSLLENFPPIFVGKVDELKQIARLMCREIRSSMKRVDLHVPPWRRFAYMQKMWFGSYKQTINEVPEKRGLGFDEGLTGKRWVGFVPMPEVSYNHCREDFASKVGLRVGQLAIEFNGASMLM</sequence>
<proteinExistence type="predicted"/>
<dbReference type="OrthoDB" id="548115at2759"/>
<evidence type="ECO:0000313" key="2">
    <source>
        <dbReference type="EMBL" id="GFZ10647.1"/>
    </source>
</evidence>